<dbReference type="RefSeq" id="XP_001428057.1">
    <property type="nucleotide sequence ID" value="XM_001428020.1"/>
</dbReference>
<evidence type="ECO:0000313" key="2">
    <source>
        <dbReference type="Proteomes" id="UP000000600"/>
    </source>
</evidence>
<sequence length="137" mass="16237">MACAEGPQKTWMEFIAFTAFVVVVASQRLPNYSYMHRLYSILGISGQENADVYIHKLGILINHLCLWSLLHLRVHLRLGFEHCQIILVRKTHFSDIQIYLQEQNTDLIFRFTKDIMPFQRGLFHSHTIEFWFLNLNK</sequence>
<protein>
    <submittedName>
        <fullName evidence="1">Uncharacterized protein</fullName>
    </submittedName>
</protein>
<dbReference type="AlphaFoldDB" id="A0BQ42"/>
<dbReference type="GeneID" id="5013841"/>
<evidence type="ECO:0000313" key="1">
    <source>
        <dbReference type="EMBL" id="CAK60659.1"/>
    </source>
</evidence>
<reference evidence="1 2" key="1">
    <citation type="journal article" date="2006" name="Nature">
        <title>Global trends of whole-genome duplications revealed by the ciliate Paramecium tetraurelia.</title>
        <authorList>
            <consortium name="Genoscope"/>
            <person name="Aury J.-M."/>
            <person name="Jaillon O."/>
            <person name="Duret L."/>
            <person name="Noel B."/>
            <person name="Jubin C."/>
            <person name="Porcel B.M."/>
            <person name="Segurens B."/>
            <person name="Daubin V."/>
            <person name="Anthouard V."/>
            <person name="Aiach N."/>
            <person name="Arnaiz O."/>
            <person name="Billaut A."/>
            <person name="Beisson J."/>
            <person name="Blanc I."/>
            <person name="Bouhouche K."/>
            <person name="Camara F."/>
            <person name="Duharcourt S."/>
            <person name="Guigo R."/>
            <person name="Gogendeau D."/>
            <person name="Katinka M."/>
            <person name="Keller A.-M."/>
            <person name="Kissmehl R."/>
            <person name="Klotz C."/>
            <person name="Koll F."/>
            <person name="Le Moue A."/>
            <person name="Lepere C."/>
            <person name="Malinsky S."/>
            <person name="Nowacki M."/>
            <person name="Nowak J.K."/>
            <person name="Plattner H."/>
            <person name="Poulain J."/>
            <person name="Ruiz F."/>
            <person name="Serrano V."/>
            <person name="Zagulski M."/>
            <person name="Dessen P."/>
            <person name="Betermier M."/>
            <person name="Weissenbach J."/>
            <person name="Scarpelli C."/>
            <person name="Schachter V."/>
            <person name="Sperling L."/>
            <person name="Meyer E."/>
            <person name="Cohen J."/>
            <person name="Wincker P."/>
        </authorList>
    </citation>
    <scope>NUCLEOTIDE SEQUENCE [LARGE SCALE GENOMIC DNA]</scope>
    <source>
        <strain evidence="1 2">Stock d4-2</strain>
    </source>
</reference>
<dbReference type="Proteomes" id="UP000000600">
    <property type="component" value="Unassembled WGS sequence"/>
</dbReference>
<gene>
    <name evidence="1" type="ORF">GSPATT00005410001</name>
</gene>
<organism evidence="1 2">
    <name type="scientific">Paramecium tetraurelia</name>
    <dbReference type="NCBI Taxonomy" id="5888"/>
    <lineage>
        <taxon>Eukaryota</taxon>
        <taxon>Sar</taxon>
        <taxon>Alveolata</taxon>
        <taxon>Ciliophora</taxon>
        <taxon>Intramacronucleata</taxon>
        <taxon>Oligohymenophorea</taxon>
        <taxon>Peniculida</taxon>
        <taxon>Parameciidae</taxon>
        <taxon>Paramecium</taxon>
    </lineage>
</organism>
<dbReference type="EMBL" id="CT868008">
    <property type="protein sequence ID" value="CAK60659.1"/>
    <property type="molecule type" value="Genomic_DNA"/>
</dbReference>
<dbReference type="InParanoid" id="A0BQ42"/>
<keyword evidence="2" id="KW-1185">Reference proteome</keyword>
<dbReference type="HOGENOM" id="CLU_1879444_0_0_1"/>
<dbReference type="KEGG" id="ptm:GSPATT00005410001"/>
<accession>A0BQ42</accession>
<name>A0BQ42_PARTE</name>
<proteinExistence type="predicted"/>